<protein>
    <submittedName>
        <fullName evidence="2">Uncharacterized protein</fullName>
    </submittedName>
</protein>
<keyword evidence="3" id="KW-1185">Reference proteome</keyword>
<proteinExistence type="predicted"/>
<evidence type="ECO:0000313" key="2">
    <source>
        <dbReference type="EMBL" id="KFD64994.1"/>
    </source>
</evidence>
<dbReference type="Proteomes" id="UP000030758">
    <property type="component" value="Unassembled WGS sequence"/>
</dbReference>
<name>A0A085N698_9BILA</name>
<organism evidence="2">
    <name type="scientific">Trichuris suis</name>
    <name type="common">pig whipworm</name>
    <dbReference type="NCBI Taxonomy" id="68888"/>
    <lineage>
        <taxon>Eukaryota</taxon>
        <taxon>Metazoa</taxon>
        <taxon>Ecdysozoa</taxon>
        <taxon>Nematoda</taxon>
        <taxon>Enoplea</taxon>
        <taxon>Dorylaimia</taxon>
        <taxon>Trichinellida</taxon>
        <taxon>Trichuridae</taxon>
        <taxon>Trichuris</taxon>
    </lineage>
</organism>
<dbReference type="Proteomes" id="UP000030764">
    <property type="component" value="Unassembled WGS sequence"/>
</dbReference>
<gene>
    <name evidence="1" type="ORF">M513_12282</name>
    <name evidence="2" type="ORF">M514_12282</name>
</gene>
<sequence length="94" mass="10581">MCRRKNVRLQFAVAKNVYITQYHLPINLRGFTLGNGCNFLIILCTPGTILRKFCRIEGDIELNSGVPFGRHAPKPGRSWATLVMLDNLEYNGAS</sequence>
<dbReference type="EMBL" id="KL367546">
    <property type="protein sequence ID" value="KFD64994.1"/>
    <property type="molecule type" value="Genomic_DNA"/>
</dbReference>
<reference evidence="2 3" key="1">
    <citation type="journal article" date="2014" name="Nat. Genet.">
        <title>Genome and transcriptome of the porcine whipworm Trichuris suis.</title>
        <authorList>
            <person name="Jex A.R."/>
            <person name="Nejsum P."/>
            <person name="Schwarz E.M."/>
            <person name="Hu L."/>
            <person name="Young N.D."/>
            <person name="Hall R.S."/>
            <person name="Korhonen P.K."/>
            <person name="Liao S."/>
            <person name="Thamsborg S."/>
            <person name="Xia J."/>
            <person name="Xu P."/>
            <person name="Wang S."/>
            <person name="Scheerlinck J.P."/>
            <person name="Hofmann A."/>
            <person name="Sternberg P.W."/>
            <person name="Wang J."/>
            <person name="Gasser R.B."/>
        </authorList>
    </citation>
    <scope>NUCLEOTIDE SEQUENCE [LARGE SCALE GENOMIC DNA]</scope>
    <source>
        <strain evidence="2">DCEP-RM93F</strain>
        <strain evidence="1">DCEP-RM93M</strain>
    </source>
</reference>
<dbReference type="AlphaFoldDB" id="A0A085N698"/>
<accession>A0A085N698</accession>
<evidence type="ECO:0000313" key="3">
    <source>
        <dbReference type="Proteomes" id="UP000030764"/>
    </source>
</evidence>
<evidence type="ECO:0000313" key="1">
    <source>
        <dbReference type="EMBL" id="KFD46836.1"/>
    </source>
</evidence>
<dbReference type="EMBL" id="KL363351">
    <property type="protein sequence ID" value="KFD46836.1"/>
    <property type="molecule type" value="Genomic_DNA"/>
</dbReference>